<feature type="compositionally biased region" description="Acidic residues" evidence="1">
    <location>
        <begin position="358"/>
        <end position="372"/>
    </location>
</feature>
<feature type="compositionally biased region" description="Low complexity" evidence="1">
    <location>
        <begin position="562"/>
        <end position="580"/>
    </location>
</feature>
<evidence type="ECO:0000256" key="1">
    <source>
        <dbReference type="SAM" id="MobiDB-lite"/>
    </source>
</evidence>
<name>A0A6A6CJS5_ZASCE</name>
<dbReference type="RefSeq" id="XP_033667337.1">
    <property type="nucleotide sequence ID" value="XM_033812833.1"/>
</dbReference>
<feature type="compositionally biased region" description="Pro residues" evidence="1">
    <location>
        <begin position="327"/>
        <end position="343"/>
    </location>
</feature>
<feature type="compositionally biased region" description="Polar residues" evidence="1">
    <location>
        <begin position="378"/>
        <end position="392"/>
    </location>
</feature>
<feature type="compositionally biased region" description="Low complexity" evidence="1">
    <location>
        <begin position="533"/>
        <end position="543"/>
    </location>
</feature>
<feature type="compositionally biased region" description="Basic and acidic residues" evidence="1">
    <location>
        <begin position="629"/>
        <end position="642"/>
    </location>
</feature>
<feature type="compositionally biased region" description="Pro residues" evidence="1">
    <location>
        <begin position="671"/>
        <end position="681"/>
    </location>
</feature>
<protein>
    <submittedName>
        <fullName evidence="2">Uncharacterized protein</fullName>
    </submittedName>
</protein>
<feature type="compositionally biased region" description="Polar residues" evidence="1">
    <location>
        <begin position="643"/>
        <end position="660"/>
    </location>
</feature>
<feature type="compositionally biased region" description="Polar residues" evidence="1">
    <location>
        <begin position="455"/>
        <end position="465"/>
    </location>
</feature>
<dbReference type="EMBL" id="ML993596">
    <property type="protein sequence ID" value="KAF2166448.1"/>
    <property type="molecule type" value="Genomic_DNA"/>
</dbReference>
<sequence length="739" mass="82203">MSLIECCYTAPRFRTDFGDAGPVMQTRFNEVMWIRGRMRFWGNVLIGGTVVGCWASKVYSQRVEVNMPSVGKVQDVKAARRIDLKVTSSRVVPATLATERLVYSYRGLHALNGDVSLIDRMGPEGGLGEERRFSSLPSPSVQHTLISHALIDISFTHHRSFIPFITAFGRPPISVTSTATPPKSSFIMARQRLSQKFSMKNLKSVFKKDRNNSDSESDYEEDHLVPRLRRAASRLSLRSETRENTRRNSQISTSEERHRLRSRNSVWSFRLPLGMDVAVTRPSAGVPPGQDMESSEETGPRTRNRASTLATDSEGHVQEYRGEWYTAPPPSGVHPALRDPPQPRFMARNDSVPHAQEDYEEYDEDQHEEPAEEVVRSPSPTGSAGSNNTIRQRSSTPAPRPPTPPVHRSRHDDSGYYSRGSRTDPSTDGRPSQTMSKSDRRTSQLPLDLNRRRSQNLTRIPTRSPSAAEGRPSQPPLDLNRHPSQSHLRTPTRNPSTAERSQYDNSSIIDLYANRRISSSTTREQSHGSISHADTAPAATSKAAGKRPVARGSGSGSGSGSGTQDSGTQDPTATSATTSPHPDAMPNTATTTTPPASTSTSQPPPQPHQQPYEARAHPLRRMRAVQFREPPERPSREPERPSHNTTTELSSHNITTTSTERPSRHTAEQAPPQPMNFPAPIPAHDFDVGRFLWRVGAEMCRQVEREELEALIAASREGEGEDQDQGRDERTRRDERRDG</sequence>
<feature type="compositionally biased region" description="Basic and acidic residues" evidence="1">
    <location>
        <begin position="724"/>
        <end position="739"/>
    </location>
</feature>
<keyword evidence="3" id="KW-1185">Reference proteome</keyword>
<proteinExistence type="predicted"/>
<feature type="region of interest" description="Disordered" evidence="1">
    <location>
        <begin position="712"/>
        <end position="739"/>
    </location>
</feature>
<evidence type="ECO:0000313" key="3">
    <source>
        <dbReference type="Proteomes" id="UP000799537"/>
    </source>
</evidence>
<feature type="compositionally biased region" description="Polar residues" evidence="1">
    <location>
        <begin position="516"/>
        <end position="529"/>
    </location>
</feature>
<feature type="region of interest" description="Disordered" evidence="1">
    <location>
        <begin position="204"/>
        <end position="262"/>
    </location>
</feature>
<dbReference type="GeneID" id="54566105"/>
<feature type="compositionally biased region" description="Polar residues" evidence="1">
    <location>
        <begin position="482"/>
        <end position="508"/>
    </location>
</feature>
<gene>
    <name evidence="2" type="ORF">M409DRAFT_54796</name>
</gene>
<feature type="compositionally biased region" description="Basic and acidic residues" evidence="1">
    <location>
        <begin position="313"/>
        <end position="322"/>
    </location>
</feature>
<dbReference type="AlphaFoldDB" id="A0A6A6CJS5"/>
<feature type="compositionally biased region" description="Basic and acidic residues" evidence="1">
    <location>
        <begin position="237"/>
        <end position="246"/>
    </location>
</feature>
<organism evidence="2 3">
    <name type="scientific">Zasmidium cellare ATCC 36951</name>
    <dbReference type="NCBI Taxonomy" id="1080233"/>
    <lineage>
        <taxon>Eukaryota</taxon>
        <taxon>Fungi</taxon>
        <taxon>Dikarya</taxon>
        <taxon>Ascomycota</taxon>
        <taxon>Pezizomycotina</taxon>
        <taxon>Dothideomycetes</taxon>
        <taxon>Dothideomycetidae</taxon>
        <taxon>Mycosphaerellales</taxon>
        <taxon>Mycosphaerellaceae</taxon>
        <taxon>Zasmidium</taxon>
    </lineage>
</organism>
<reference evidence="2" key="1">
    <citation type="journal article" date="2020" name="Stud. Mycol.">
        <title>101 Dothideomycetes genomes: a test case for predicting lifestyles and emergence of pathogens.</title>
        <authorList>
            <person name="Haridas S."/>
            <person name="Albert R."/>
            <person name="Binder M."/>
            <person name="Bloem J."/>
            <person name="Labutti K."/>
            <person name="Salamov A."/>
            <person name="Andreopoulos B."/>
            <person name="Baker S."/>
            <person name="Barry K."/>
            <person name="Bills G."/>
            <person name="Bluhm B."/>
            <person name="Cannon C."/>
            <person name="Castanera R."/>
            <person name="Culley D."/>
            <person name="Daum C."/>
            <person name="Ezra D."/>
            <person name="Gonzalez J."/>
            <person name="Henrissat B."/>
            <person name="Kuo A."/>
            <person name="Liang C."/>
            <person name="Lipzen A."/>
            <person name="Lutzoni F."/>
            <person name="Magnuson J."/>
            <person name="Mondo S."/>
            <person name="Nolan M."/>
            <person name="Ohm R."/>
            <person name="Pangilinan J."/>
            <person name="Park H.-J."/>
            <person name="Ramirez L."/>
            <person name="Alfaro M."/>
            <person name="Sun H."/>
            <person name="Tritt A."/>
            <person name="Yoshinaga Y."/>
            <person name="Zwiers L.-H."/>
            <person name="Turgeon B."/>
            <person name="Goodwin S."/>
            <person name="Spatafora J."/>
            <person name="Crous P."/>
            <person name="Grigoriev I."/>
        </authorList>
    </citation>
    <scope>NUCLEOTIDE SEQUENCE</scope>
    <source>
        <strain evidence="2">ATCC 36951</strain>
    </source>
</reference>
<evidence type="ECO:0000313" key="2">
    <source>
        <dbReference type="EMBL" id="KAF2166448.1"/>
    </source>
</evidence>
<dbReference type="Proteomes" id="UP000799537">
    <property type="component" value="Unassembled WGS sequence"/>
</dbReference>
<feature type="compositionally biased region" description="Low complexity" evidence="1">
    <location>
        <begin position="588"/>
        <end position="601"/>
    </location>
</feature>
<accession>A0A6A6CJS5</accession>
<feature type="region of interest" description="Disordered" evidence="1">
    <location>
        <begin position="279"/>
        <end position="682"/>
    </location>
</feature>